<keyword evidence="2" id="KW-1185">Reference proteome</keyword>
<proteinExistence type="predicted"/>
<dbReference type="AlphaFoldDB" id="E4XNH6"/>
<dbReference type="InParanoid" id="E4XNH6"/>
<evidence type="ECO:0000313" key="1">
    <source>
        <dbReference type="EMBL" id="CBY11414.1"/>
    </source>
</evidence>
<organism evidence="1">
    <name type="scientific">Oikopleura dioica</name>
    <name type="common">Tunicate</name>
    <dbReference type="NCBI Taxonomy" id="34765"/>
    <lineage>
        <taxon>Eukaryota</taxon>
        <taxon>Metazoa</taxon>
        <taxon>Chordata</taxon>
        <taxon>Tunicata</taxon>
        <taxon>Appendicularia</taxon>
        <taxon>Copelata</taxon>
        <taxon>Oikopleuridae</taxon>
        <taxon>Oikopleura</taxon>
    </lineage>
</organism>
<dbReference type="EMBL" id="FN653084">
    <property type="protein sequence ID" value="CBY11414.1"/>
    <property type="molecule type" value="Genomic_DNA"/>
</dbReference>
<dbReference type="Proteomes" id="UP000001307">
    <property type="component" value="Unassembled WGS sequence"/>
</dbReference>
<gene>
    <name evidence="1" type="ORF">GSOID_T00015737001</name>
</gene>
<sequence>MTNEKKSSIRFVIFVNRNHRSSIFLTNWLGKTKNANVVAKSIK</sequence>
<accession>E4XNH6</accession>
<reference evidence="1" key="1">
    <citation type="journal article" date="2010" name="Science">
        <title>Plasticity of animal genome architecture unmasked by rapid evolution of a pelagic tunicate.</title>
        <authorList>
            <person name="Denoeud F."/>
            <person name="Henriet S."/>
            <person name="Mungpakdee S."/>
            <person name="Aury J.M."/>
            <person name="Da Silva C."/>
            <person name="Brinkmann H."/>
            <person name="Mikhaleva J."/>
            <person name="Olsen L.C."/>
            <person name="Jubin C."/>
            <person name="Canestro C."/>
            <person name="Bouquet J.M."/>
            <person name="Danks G."/>
            <person name="Poulain J."/>
            <person name="Campsteijn C."/>
            <person name="Adamski M."/>
            <person name="Cross I."/>
            <person name="Yadetie F."/>
            <person name="Muffato M."/>
            <person name="Louis A."/>
            <person name="Butcher S."/>
            <person name="Tsagkogeorga G."/>
            <person name="Konrad A."/>
            <person name="Singh S."/>
            <person name="Jensen M.F."/>
            <person name="Cong E.H."/>
            <person name="Eikeseth-Otteraa H."/>
            <person name="Noel B."/>
            <person name="Anthouard V."/>
            <person name="Porcel B.M."/>
            <person name="Kachouri-Lafond R."/>
            <person name="Nishino A."/>
            <person name="Ugolini M."/>
            <person name="Chourrout P."/>
            <person name="Nishida H."/>
            <person name="Aasland R."/>
            <person name="Huzurbazar S."/>
            <person name="Westhof E."/>
            <person name="Delsuc F."/>
            <person name="Lehrach H."/>
            <person name="Reinhardt R."/>
            <person name="Weissenbach J."/>
            <person name="Roy S.W."/>
            <person name="Artiguenave F."/>
            <person name="Postlethwait J.H."/>
            <person name="Manak J.R."/>
            <person name="Thompson E.M."/>
            <person name="Jaillon O."/>
            <person name="Du Pasquier L."/>
            <person name="Boudinot P."/>
            <person name="Liberles D.A."/>
            <person name="Volff J.N."/>
            <person name="Philippe H."/>
            <person name="Lenhard B."/>
            <person name="Roest Crollius H."/>
            <person name="Wincker P."/>
            <person name="Chourrout D."/>
        </authorList>
    </citation>
    <scope>NUCLEOTIDE SEQUENCE [LARGE SCALE GENOMIC DNA]</scope>
</reference>
<name>E4XNH6_OIKDI</name>
<evidence type="ECO:0000313" key="2">
    <source>
        <dbReference type="Proteomes" id="UP000001307"/>
    </source>
</evidence>
<protein>
    <submittedName>
        <fullName evidence="1">Uncharacterized protein</fullName>
    </submittedName>
</protein>